<gene>
    <name evidence="2" type="ORF">F0562_030903</name>
</gene>
<dbReference type="AlphaFoldDB" id="A0A5J5B018"/>
<feature type="region of interest" description="Disordered" evidence="1">
    <location>
        <begin position="1"/>
        <end position="69"/>
    </location>
</feature>
<keyword evidence="3" id="KW-1185">Reference proteome</keyword>
<evidence type="ECO:0000313" key="3">
    <source>
        <dbReference type="Proteomes" id="UP000325577"/>
    </source>
</evidence>
<reference evidence="2 3" key="1">
    <citation type="submission" date="2019-09" db="EMBL/GenBank/DDBJ databases">
        <title>A chromosome-level genome assembly of the Chinese tupelo Nyssa sinensis.</title>
        <authorList>
            <person name="Yang X."/>
            <person name="Kang M."/>
            <person name="Yang Y."/>
            <person name="Xiong H."/>
            <person name="Wang M."/>
            <person name="Zhang Z."/>
            <person name="Wang Z."/>
            <person name="Wu H."/>
            <person name="Ma T."/>
            <person name="Liu J."/>
            <person name="Xi Z."/>
        </authorList>
    </citation>
    <scope>NUCLEOTIDE SEQUENCE [LARGE SCALE GENOMIC DNA]</scope>
    <source>
        <strain evidence="2">J267</strain>
        <tissue evidence="2">Leaf</tissue>
    </source>
</reference>
<dbReference type="EMBL" id="CM018040">
    <property type="protein sequence ID" value="KAA8535900.1"/>
    <property type="molecule type" value="Genomic_DNA"/>
</dbReference>
<protein>
    <submittedName>
        <fullName evidence="2">Uncharacterized protein</fullName>
    </submittedName>
</protein>
<evidence type="ECO:0000256" key="1">
    <source>
        <dbReference type="SAM" id="MobiDB-lite"/>
    </source>
</evidence>
<accession>A0A5J5B018</accession>
<sequence>MWSESCENNAAMKAEAQRQEVQGSACPNGRGRDQQSKGSLVNGSHFGQISYKETPKSPNLSLLTDIGTF</sequence>
<name>A0A5J5B018_9ASTE</name>
<proteinExistence type="predicted"/>
<dbReference type="Proteomes" id="UP000325577">
    <property type="component" value="Linkage Group LG17"/>
</dbReference>
<feature type="compositionally biased region" description="Polar residues" evidence="1">
    <location>
        <begin position="36"/>
        <end position="47"/>
    </location>
</feature>
<evidence type="ECO:0000313" key="2">
    <source>
        <dbReference type="EMBL" id="KAA8535900.1"/>
    </source>
</evidence>
<organism evidence="2 3">
    <name type="scientific">Nyssa sinensis</name>
    <dbReference type="NCBI Taxonomy" id="561372"/>
    <lineage>
        <taxon>Eukaryota</taxon>
        <taxon>Viridiplantae</taxon>
        <taxon>Streptophyta</taxon>
        <taxon>Embryophyta</taxon>
        <taxon>Tracheophyta</taxon>
        <taxon>Spermatophyta</taxon>
        <taxon>Magnoliopsida</taxon>
        <taxon>eudicotyledons</taxon>
        <taxon>Gunneridae</taxon>
        <taxon>Pentapetalae</taxon>
        <taxon>asterids</taxon>
        <taxon>Cornales</taxon>
        <taxon>Nyssaceae</taxon>
        <taxon>Nyssa</taxon>
    </lineage>
</organism>